<gene>
    <name evidence="1" type="ORF">PCE31106_00142</name>
</gene>
<organism evidence="1 2">
    <name type="scientific">Pandoraea cepalis</name>
    <dbReference type="NCBI Taxonomy" id="2508294"/>
    <lineage>
        <taxon>Bacteria</taxon>
        <taxon>Pseudomonadati</taxon>
        <taxon>Pseudomonadota</taxon>
        <taxon>Betaproteobacteria</taxon>
        <taxon>Burkholderiales</taxon>
        <taxon>Burkholderiaceae</taxon>
        <taxon>Pandoraea</taxon>
    </lineage>
</organism>
<evidence type="ECO:0000313" key="1">
    <source>
        <dbReference type="EMBL" id="VVD61940.1"/>
    </source>
</evidence>
<accession>A0A5E4RF49</accession>
<dbReference type="EMBL" id="CABPSL010000001">
    <property type="protein sequence ID" value="VVD61940.1"/>
    <property type="molecule type" value="Genomic_DNA"/>
</dbReference>
<dbReference type="RefSeq" id="WP_150562054.1">
    <property type="nucleotide sequence ID" value="NZ_CABPSL010000001.1"/>
</dbReference>
<reference evidence="1 2" key="1">
    <citation type="submission" date="2019-08" db="EMBL/GenBank/DDBJ databases">
        <authorList>
            <person name="Peeters C."/>
        </authorList>
    </citation>
    <scope>NUCLEOTIDE SEQUENCE [LARGE SCALE GENOMIC DNA]</scope>
    <source>
        <strain evidence="1 2">LMG 31106</strain>
    </source>
</reference>
<dbReference type="Proteomes" id="UP000384354">
    <property type="component" value="Unassembled WGS sequence"/>
</dbReference>
<dbReference type="OrthoDB" id="9955465at2"/>
<evidence type="ECO:0000313" key="2">
    <source>
        <dbReference type="Proteomes" id="UP000384354"/>
    </source>
</evidence>
<proteinExistence type="predicted"/>
<name>A0A5E4RF49_9BURK</name>
<protein>
    <submittedName>
        <fullName evidence="1">Uncharacterized protein</fullName>
    </submittedName>
</protein>
<dbReference type="AlphaFoldDB" id="A0A5E4RF49"/>
<sequence>MPESSVNPNTKRWKAWLANHATDRVRIGPLTLVRGVVANVDREAKAIAISRTLYIGASLLAMESLPPSERQRFLDRYAELVEA</sequence>